<reference evidence="7 8" key="1">
    <citation type="journal article" date="2015" name="Int. J. Syst. Evol. Microbiol.">
        <title>Amycolatopsis rhabdoformis sp. nov., an actinomycete isolated from a tropical forest soil.</title>
        <authorList>
            <person name="Souza W.R."/>
            <person name="Silva R.E."/>
            <person name="Goodfellow M."/>
            <person name="Busarakam K."/>
            <person name="Figueiro F.S."/>
            <person name="Ferreira D."/>
            <person name="Rodrigues-Filho E."/>
            <person name="Moraes L.A.B."/>
            <person name="Zucchi T.D."/>
        </authorList>
    </citation>
    <scope>NUCLEOTIDE SEQUENCE [LARGE SCALE GENOMIC DNA]</scope>
    <source>
        <strain evidence="7 8">NCIMB 14900</strain>
    </source>
</reference>
<name>A0ABZ1I066_9PSEU</name>
<keyword evidence="2" id="KW-1003">Cell membrane</keyword>
<evidence type="ECO:0000256" key="6">
    <source>
        <dbReference type="SAM" id="Phobius"/>
    </source>
</evidence>
<organism evidence="7 8">
    <name type="scientific">Amycolatopsis rhabdoformis</name>
    <dbReference type="NCBI Taxonomy" id="1448059"/>
    <lineage>
        <taxon>Bacteria</taxon>
        <taxon>Bacillati</taxon>
        <taxon>Actinomycetota</taxon>
        <taxon>Actinomycetes</taxon>
        <taxon>Pseudonocardiales</taxon>
        <taxon>Pseudonocardiaceae</taxon>
        <taxon>Amycolatopsis</taxon>
    </lineage>
</organism>
<dbReference type="InterPro" id="IPR001851">
    <property type="entry name" value="ABC_transp_permease"/>
</dbReference>
<dbReference type="EMBL" id="CP142149">
    <property type="protein sequence ID" value="WSE27182.1"/>
    <property type="molecule type" value="Genomic_DNA"/>
</dbReference>
<evidence type="ECO:0000313" key="7">
    <source>
        <dbReference type="EMBL" id="WSE27182.1"/>
    </source>
</evidence>
<gene>
    <name evidence="7" type="ORF">VSH64_30485</name>
</gene>
<evidence type="ECO:0000256" key="4">
    <source>
        <dbReference type="ARBA" id="ARBA00022989"/>
    </source>
</evidence>
<keyword evidence="4 6" id="KW-1133">Transmembrane helix</keyword>
<dbReference type="PANTHER" id="PTHR30482:SF10">
    <property type="entry name" value="HIGH-AFFINITY BRANCHED-CHAIN AMINO ACID TRANSPORT PROTEIN BRAE"/>
    <property type="match status" value="1"/>
</dbReference>
<accession>A0ABZ1I066</accession>
<evidence type="ECO:0000256" key="2">
    <source>
        <dbReference type="ARBA" id="ARBA00022475"/>
    </source>
</evidence>
<proteinExistence type="predicted"/>
<keyword evidence="5 6" id="KW-0472">Membrane</keyword>
<keyword evidence="3 6" id="KW-0812">Transmembrane</keyword>
<feature type="transmembrane region" description="Helical" evidence="6">
    <location>
        <begin position="293"/>
        <end position="312"/>
    </location>
</feature>
<sequence>MTTQEKTTTPPAIQPARSRRSPTRLAVAAVAVVVALVVPLLVPGWLGLLVIAGIFFLIVLGLNLLMGYAGQVSLGQTLFMAIGGYGAGLLTLRWHWPTLVAMIVMALVSAAVAAGLGTVFLRLRGYYLALATLGLAVITESLASGLTGFTGGPSGLVGVPSLRLGTWDVFSDQANYYVLLVVCGLGAWFVGNLQRSQTGRALSAIAADPAAATMLGINASRYKTSAFVVSAVYASLGGSLYAFYLRFISPEVVGVTVALSIVIMLALGGARTIVGPLLGALVIQGLPEVGQSFASWSPFVAGVVLILVITYLPRGIWGTVKKLADR</sequence>
<dbReference type="Pfam" id="PF02653">
    <property type="entry name" value="BPD_transp_2"/>
    <property type="match status" value="1"/>
</dbReference>
<feature type="transmembrane region" description="Helical" evidence="6">
    <location>
        <begin position="174"/>
        <end position="190"/>
    </location>
</feature>
<feature type="transmembrane region" description="Helical" evidence="6">
    <location>
        <begin position="25"/>
        <end position="42"/>
    </location>
</feature>
<protein>
    <submittedName>
        <fullName evidence="7">Branched-chain amino acid ABC transporter permease</fullName>
    </submittedName>
</protein>
<feature type="transmembrane region" description="Helical" evidence="6">
    <location>
        <begin position="48"/>
        <end position="66"/>
    </location>
</feature>
<feature type="transmembrane region" description="Helical" evidence="6">
    <location>
        <begin position="102"/>
        <end position="121"/>
    </location>
</feature>
<dbReference type="Proteomes" id="UP001330812">
    <property type="component" value="Chromosome"/>
</dbReference>
<dbReference type="PANTHER" id="PTHR30482">
    <property type="entry name" value="HIGH-AFFINITY BRANCHED-CHAIN AMINO ACID TRANSPORT SYSTEM PERMEASE"/>
    <property type="match status" value="1"/>
</dbReference>
<dbReference type="CDD" id="cd06581">
    <property type="entry name" value="TM_PBP1_LivM_like"/>
    <property type="match status" value="1"/>
</dbReference>
<evidence type="ECO:0000256" key="5">
    <source>
        <dbReference type="ARBA" id="ARBA00023136"/>
    </source>
</evidence>
<evidence type="ECO:0000256" key="3">
    <source>
        <dbReference type="ARBA" id="ARBA00022692"/>
    </source>
</evidence>
<dbReference type="InterPro" id="IPR043428">
    <property type="entry name" value="LivM-like"/>
</dbReference>
<feature type="transmembrane region" description="Helical" evidence="6">
    <location>
        <begin position="128"/>
        <end position="154"/>
    </location>
</feature>
<evidence type="ECO:0000313" key="8">
    <source>
        <dbReference type="Proteomes" id="UP001330812"/>
    </source>
</evidence>
<comment type="subcellular location">
    <subcellularLocation>
        <location evidence="1">Cell membrane</location>
        <topology evidence="1">Multi-pass membrane protein</topology>
    </subcellularLocation>
</comment>
<feature type="transmembrane region" description="Helical" evidence="6">
    <location>
        <begin position="226"/>
        <end position="245"/>
    </location>
</feature>
<evidence type="ECO:0000256" key="1">
    <source>
        <dbReference type="ARBA" id="ARBA00004651"/>
    </source>
</evidence>
<feature type="transmembrane region" description="Helical" evidence="6">
    <location>
        <begin position="252"/>
        <end position="273"/>
    </location>
</feature>
<dbReference type="RefSeq" id="WP_326566192.1">
    <property type="nucleotide sequence ID" value="NZ_CP142149.1"/>
</dbReference>
<keyword evidence="8" id="KW-1185">Reference proteome</keyword>
<feature type="transmembrane region" description="Helical" evidence="6">
    <location>
        <begin position="78"/>
        <end position="96"/>
    </location>
</feature>